<comment type="caution">
    <text evidence="2">The sequence shown here is derived from an EMBL/GenBank/DDBJ whole genome shotgun (WGS) entry which is preliminary data.</text>
</comment>
<dbReference type="InterPro" id="IPR006439">
    <property type="entry name" value="HAD-SF_hydro_IA"/>
</dbReference>
<dbReference type="Pfam" id="PF13242">
    <property type="entry name" value="Hydrolase_like"/>
    <property type="match status" value="1"/>
</dbReference>
<evidence type="ECO:0000313" key="2">
    <source>
        <dbReference type="EMBL" id="RRN43928.1"/>
    </source>
</evidence>
<dbReference type="SFLD" id="SFLDG01129">
    <property type="entry name" value="C1.5:_HAD__Beta-PGM__Phosphata"/>
    <property type="match status" value="1"/>
</dbReference>
<dbReference type="GO" id="GO:0008967">
    <property type="term" value="F:phosphoglycolate phosphatase activity"/>
    <property type="evidence" value="ECO:0007669"/>
    <property type="project" value="TreeGrafter"/>
</dbReference>
<accession>A0A426FMR8</accession>
<dbReference type="InterPro" id="IPR050155">
    <property type="entry name" value="HAD-like_hydrolase_sf"/>
</dbReference>
<dbReference type="Proteomes" id="UP000270261">
    <property type="component" value="Unassembled WGS sequence"/>
</dbReference>
<dbReference type="OrthoDB" id="5293434at2"/>
<dbReference type="PANTHER" id="PTHR43434:SF26">
    <property type="entry name" value="PYROPHOSPHATASE PPAX"/>
    <property type="match status" value="1"/>
</dbReference>
<reference evidence="2 3" key="1">
    <citation type="submission" date="2018-11" db="EMBL/GenBank/DDBJ databases">
        <title>Genome sequencing of Lautropia sp. KCOM 2505 (= ChDC F240).</title>
        <authorList>
            <person name="Kook J.-K."/>
            <person name="Park S.-N."/>
            <person name="Lim Y.K."/>
        </authorList>
    </citation>
    <scope>NUCLEOTIDE SEQUENCE [LARGE SCALE GENOMIC DNA]</scope>
    <source>
        <strain evidence="2 3">KCOM 2505</strain>
    </source>
</reference>
<dbReference type="RefSeq" id="WP_125096128.1">
    <property type="nucleotide sequence ID" value="NZ_RRUE01000002.1"/>
</dbReference>
<dbReference type="InterPro" id="IPR041492">
    <property type="entry name" value="HAD_2"/>
</dbReference>
<dbReference type="SUPFAM" id="SSF56784">
    <property type="entry name" value="HAD-like"/>
    <property type="match status" value="1"/>
</dbReference>
<evidence type="ECO:0000256" key="1">
    <source>
        <dbReference type="SAM" id="MobiDB-lite"/>
    </source>
</evidence>
<name>A0A426FMR8_9BURK</name>
<dbReference type="PRINTS" id="PR00413">
    <property type="entry name" value="HADHALOGNASE"/>
</dbReference>
<dbReference type="InterPro" id="IPR036412">
    <property type="entry name" value="HAD-like_sf"/>
</dbReference>
<evidence type="ECO:0000313" key="3">
    <source>
        <dbReference type="Proteomes" id="UP000270261"/>
    </source>
</evidence>
<organism evidence="2 3">
    <name type="scientific">Lautropia dentalis</name>
    <dbReference type="NCBI Taxonomy" id="2490857"/>
    <lineage>
        <taxon>Bacteria</taxon>
        <taxon>Pseudomonadati</taxon>
        <taxon>Pseudomonadota</taxon>
        <taxon>Betaproteobacteria</taxon>
        <taxon>Burkholderiales</taxon>
        <taxon>Burkholderiaceae</taxon>
        <taxon>Lautropia</taxon>
    </lineage>
</organism>
<sequence>MHATPVASLPFHTVLFDFDGTLVDSAACGVEATQWAFADAGLNVPDAGVIIAKMGIPIEVSFGQMASHPPDEAGYEQLMARFRAKYREVADRGMKAFDGIAPLLQALKAQGVRTAIVTSKRSDVAARNLETAGLGGLIDVLVGSDKVAHCKPAPDAVHAGLAELARLRRGGRPVDETVMDEEREGAPAAGTARTGQSAPAGVVGSLRDGEDVVGRLSQVLVVGDSSYDIDMGKAAGAATCAVTWGAHSHEELARSRPDHIVHSVPALAALLNVM</sequence>
<dbReference type="SFLD" id="SFLDS00003">
    <property type="entry name" value="Haloacid_Dehalogenase"/>
    <property type="match status" value="1"/>
</dbReference>
<dbReference type="Gene3D" id="1.10.150.240">
    <property type="entry name" value="Putative phosphatase, domain 2"/>
    <property type="match status" value="1"/>
</dbReference>
<proteinExistence type="predicted"/>
<protein>
    <submittedName>
        <fullName evidence="2">HAD family hydrolase</fullName>
    </submittedName>
</protein>
<dbReference type="InterPro" id="IPR023214">
    <property type="entry name" value="HAD_sf"/>
</dbReference>
<dbReference type="GO" id="GO:0006281">
    <property type="term" value="P:DNA repair"/>
    <property type="evidence" value="ECO:0007669"/>
    <property type="project" value="TreeGrafter"/>
</dbReference>
<dbReference type="Gene3D" id="3.40.50.1000">
    <property type="entry name" value="HAD superfamily/HAD-like"/>
    <property type="match status" value="2"/>
</dbReference>
<dbReference type="AlphaFoldDB" id="A0A426FMR8"/>
<gene>
    <name evidence="2" type="ORF">EHV23_11085</name>
</gene>
<dbReference type="Pfam" id="PF13419">
    <property type="entry name" value="HAD_2"/>
    <property type="match status" value="1"/>
</dbReference>
<feature type="region of interest" description="Disordered" evidence="1">
    <location>
        <begin position="172"/>
        <end position="205"/>
    </location>
</feature>
<dbReference type="InterPro" id="IPR023198">
    <property type="entry name" value="PGP-like_dom2"/>
</dbReference>
<dbReference type="EMBL" id="RRUE01000002">
    <property type="protein sequence ID" value="RRN43928.1"/>
    <property type="molecule type" value="Genomic_DNA"/>
</dbReference>
<keyword evidence="3" id="KW-1185">Reference proteome</keyword>
<dbReference type="PANTHER" id="PTHR43434">
    <property type="entry name" value="PHOSPHOGLYCOLATE PHOSPHATASE"/>
    <property type="match status" value="1"/>
</dbReference>
<dbReference type="GO" id="GO:0005829">
    <property type="term" value="C:cytosol"/>
    <property type="evidence" value="ECO:0007669"/>
    <property type="project" value="TreeGrafter"/>
</dbReference>
<keyword evidence="2" id="KW-0378">Hydrolase</keyword>